<evidence type="ECO:0008006" key="3">
    <source>
        <dbReference type="Google" id="ProtNLM"/>
    </source>
</evidence>
<dbReference type="PANTHER" id="PTHR36166:SF1">
    <property type="entry name" value="SRPBCC DOMAIN-CONTAINING PROTEIN"/>
    <property type="match status" value="1"/>
</dbReference>
<sequence length="173" mass="19239">MTHHEILETTNQPAGTGVFTFYGSAKIQASAQAVWEALTDLQSYSKWNEYTPRIDTPAGTNAIAVDDMITLHYRPETTGALSEIPCKVLEVNPEAMRLCWRGYPKGIPQFLLFPEKVHRITAVSENECFIEVFETQSGPMAYVVKWTMGAKLTTYQNGMLQALKGFVEGKASA</sequence>
<dbReference type="Proteomes" id="UP000799439">
    <property type="component" value="Unassembled WGS sequence"/>
</dbReference>
<evidence type="ECO:0000313" key="2">
    <source>
        <dbReference type="Proteomes" id="UP000799439"/>
    </source>
</evidence>
<organism evidence="1 2">
    <name type="scientific">Myriangium duriaei CBS 260.36</name>
    <dbReference type="NCBI Taxonomy" id="1168546"/>
    <lineage>
        <taxon>Eukaryota</taxon>
        <taxon>Fungi</taxon>
        <taxon>Dikarya</taxon>
        <taxon>Ascomycota</taxon>
        <taxon>Pezizomycotina</taxon>
        <taxon>Dothideomycetes</taxon>
        <taxon>Dothideomycetidae</taxon>
        <taxon>Myriangiales</taxon>
        <taxon>Myriangiaceae</taxon>
        <taxon>Myriangium</taxon>
    </lineage>
</organism>
<dbReference type="OrthoDB" id="509124at2759"/>
<evidence type="ECO:0000313" key="1">
    <source>
        <dbReference type="EMBL" id="KAF2153371.1"/>
    </source>
</evidence>
<reference evidence="1" key="1">
    <citation type="journal article" date="2020" name="Stud. Mycol.">
        <title>101 Dothideomycetes genomes: a test case for predicting lifestyles and emergence of pathogens.</title>
        <authorList>
            <person name="Haridas S."/>
            <person name="Albert R."/>
            <person name="Binder M."/>
            <person name="Bloem J."/>
            <person name="Labutti K."/>
            <person name="Salamov A."/>
            <person name="Andreopoulos B."/>
            <person name="Baker S."/>
            <person name="Barry K."/>
            <person name="Bills G."/>
            <person name="Bluhm B."/>
            <person name="Cannon C."/>
            <person name="Castanera R."/>
            <person name="Culley D."/>
            <person name="Daum C."/>
            <person name="Ezra D."/>
            <person name="Gonzalez J."/>
            <person name="Henrissat B."/>
            <person name="Kuo A."/>
            <person name="Liang C."/>
            <person name="Lipzen A."/>
            <person name="Lutzoni F."/>
            <person name="Magnuson J."/>
            <person name="Mondo S."/>
            <person name="Nolan M."/>
            <person name="Ohm R."/>
            <person name="Pangilinan J."/>
            <person name="Park H.-J."/>
            <person name="Ramirez L."/>
            <person name="Alfaro M."/>
            <person name="Sun H."/>
            <person name="Tritt A."/>
            <person name="Yoshinaga Y."/>
            <person name="Zwiers L.-H."/>
            <person name="Turgeon B."/>
            <person name="Goodwin S."/>
            <person name="Spatafora J."/>
            <person name="Crous P."/>
            <person name="Grigoriev I."/>
        </authorList>
    </citation>
    <scope>NUCLEOTIDE SEQUENCE</scope>
    <source>
        <strain evidence="1">CBS 260.36</strain>
    </source>
</reference>
<name>A0A9P4MN49_9PEZI</name>
<dbReference type="Pfam" id="PF10604">
    <property type="entry name" value="Polyketide_cyc2"/>
    <property type="match status" value="1"/>
</dbReference>
<dbReference type="CDD" id="cd07822">
    <property type="entry name" value="SRPBCC_4"/>
    <property type="match status" value="1"/>
</dbReference>
<proteinExistence type="predicted"/>
<comment type="caution">
    <text evidence="1">The sequence shown here is derived from an EMBL/GenBank/DDBJ whole genome shotgun (WGS) entry which is preliminary data.</text>
</comment>
<dbReference type="InterPro" id="IPR019587">
    <property type="entry name" value="Polyketide_cyclase/dehydratase"/>
</dbReference>
<dbReference type="EMBL" id="ML996085">
    <property type="protein sequence ID" value="KAF2153371.1"/>
    <property type="molecule type" value="Genomic_DNA"/>
</dbReference>
<dbReference type="InterPro" id="IPR023393">
    <property type="entry name" value="START-like_dom_sf"/>
</dbReference>
<dbReference type="SUPFAM" id="SSF55961">
    <property type="entry name" value="Bet v1-like"/>
    <property type="match status" value="1"/>
</dbReference>
<keyword evidence="2" id="KW-1185">Reference proteome</keyword>
<protein>
    <recommendedName>
        <fullName evidence="3">SRPBCC domain-containing protein</fullName>
    </recommendedName>
</protein>
<accession>A0A9P4MN49</accession>
<dbReference type="Gene3D" id="3.30.530.20">
    <property type="match status" value="1"/>
</dbReference>
<gene>
    <name evidence="1" type="ORF">K461DRAFT_278187</name>
</gene>
<dbReference type="PANTHER" id="PTHR36166">
    <property type="entry name" value="CHROMOSOME 9, WHOLE GENOME SHOTGUN SEQUENCE"/>
    <property type="match status" value="1"/>
</dbReference>
<dbReference type="AlphaFoldDB" id="A0A9P4MN49"/>